<gene>
    <name evidence="1" type="ORF">DLR70_04680</name>
</gene>
<dbReference type="EMBL" id="QKKS01000002">
    <property type="protein sequence ID" value="RBM83867.1"/>
    <property type="molecule type" value="Genomic_DNA"/>
</dbReference>
<organism evidence="1 2">
    <name type="scientific">Vibrio paracholerae</name>
    <dbReference type="NCBI Taxonomy" id="650003"/>
    <lineage>
        <taxon>Bacteria</taxon>
        <taxon>Pseudomonadati</taxon>
        <taxon>Pseudomonadota</taxon>
        <taxon>Gammaproteobacteria</taxon>
        <taxon>Vibrionales</taxon>
        <taxon>Vibrionaceae</taxon>
        <taxon>Vibrio</taxon>
    </lineage>
</organism>
<reference evidence="1 2" key="1">
    <citation type="submission" date="2018-06" db="EMBL/GenBank/DDBJ databases">
        <title>Draft genome sequences of nine Vibrio sp. clinical isolates from across the United States representing the closest known relative of Vibrio cholerae.</title>
        <authorList>
            <person name="Islam M.T."/>
            <person name="Liang K."/>
            <person name="Im M.S."/>
            <person name="Winkjer J."/>
            <person name="Busby S."/>
            <person name="Batra D."/>
            <person name="Rowe L."/>
            <person name="Tarr C.L."/>
            <person name="Boucher Y."/>
        </authorList>
    </citation>
    <scope>NUCLEOTIDE SEQUENCE [LARGE SCALE GENOMIC DNA]</scope>
    <source>
        <strain evidence="1 2">2016V-1114</strain>
    </source>
</reference>
<dbReference type="AlphaFoldDB" id="A0AAX1QVI8"/>
<evidence type="ECO:0000313" key="1">
    <source>
        <dbReference type="EMBL" id="RBM83867.1"/>
    </source>
</evidence>
<comment type="caution">
    <text evidence="1">The sequence shown here is derived from an EMBL/GenBank/DDBJ whole genome shotgun (WGS) entry which is preliminary data.</text>
</comment>
<evidence type="ECO:0000313" key="2">
    <source>
        <dbReference type="Proteomes" id="UP000252427"/>
    </source>
</evidence>
<name>A0AAX1QVI8_9VIBR</name>
<protein>
    <submittedName>
        <fullName evidence="1">Uncharacterized protein</fullName>
    </submittedName>
</protein>
<accession>A0AAX1QVI8</accession>
<dbReference type="Proteomes" id="UP000252427">
    <property type="component" value="Unassembled WGS sequence"/>
</dbReference>
<proteinExistence type="predicted"/>
<sequence length="62" mass="7400">MVHRFKICKLYHRNIQRFEGQIQIKTMNINKIIIREFYAMRVSKGVSSPLLSAKDNSQQRFS</sequence>